<feature type="region of interest" description="Disordered" evidence="1">
    <location>
        <begin position="1"/>
        <end position="225"/>
    </location>
</feature>
<dbReference type="EMBL" id="KZ678134">
    <property type="protein sequence ID" value="PSN67719.1"/>
    <property type="molecule type" value="Genomic_DNA"/>
</dbReference>
<feature type="compositionally biased region" description="Polar residues" evidence="1">
    <location>
        <begin position="1"/>
        <end position="11"/>
    </location>
</feature>
<dbReference type="AlphaFoldDB" id="A0A2T2NQR8"/>
<feature type="region of interest" description="Disordered" evidence="1">
    <location>
        <begin position="382"/>
        <end position="418"/>
    </location>
</feature>
<keyword evidence="3" id="KW-1185">Reference proteome</keyword>
<name>A0A2T2NQR8_CORCC</name>
<proteinExistence type="predicted"/>
<feature type="compositionally biased region" description="Basic and acidic residues" evidence="1">
    <location>
        <begin position="382"/>
        <end position="393"/>
    </location>
</feature>
<reference evidence="2 3" key="1">
    <citation type="journal article" date="2018" name="Front. Microbiol.">
        <title>Genome-Wide Analysis of Corynespora cassiicola Leaf Fall Disease Putative Effectors.</title>
        <authorList>
            <person name="Lopez D."/>
            <person name="Ribeiro S."/>
            <person name="Label P."/>
            <person name="Fumanal B."/>
            <person name="Venisse J.S."/>
            <person name="Kohler A."/>
            <person name="de Oliveira R.R."/>
            <person name="Labutti K."/>
            <person name="Lipzen A."/>
            <person name="Lail K."/>
            <person name="Bauer D."/>
            <person name="Ohm R.A."/>
            <person name="Barry K.W."/>
            <person name="Spatafora J."/>
            <person name="Grigoriev I.V."/>
            <person name="Martin F.M."/>
            <person name="Pujade-Renaud V."/>
        </authorList>
    </citation>
    <scope>NUCLEOTIDE SEQUENCE [LARGE SCALE GENOMIC DNA]</scope>
    <source>
        <strain evidence="2 3">Philippines</strain>
    </source>
</reference>
<gene>
    <name evidence="2" type="ORF">BS50DRAFT_675766</name>
</gene>
<evidence type="ECO:0000313" key="2">
    <source>
        <dbReference type="EMBL" id="PSN67719.1"/>
    </source>
</evidence>
<feature type="compositionally biased region" description="Polar residues" evidence="1">
    <location>
        <begin position="107"/>
        <end position="123"/>
    </location>
</feature>
<feature type="compositionally biased region" description="Pro residues" evidence="1">
    <location>
        <begin position="174"/>
        <end position="188"/>
    </location>
</feature>
<organism evidence="2 3">
    <name type="scientific">Corynespora cassiicola Philippines</name>
    <dbReference type="NCBI Taxonomy" id="1448308"/>
    <lineage>
        <taxon>Eukaryota</taxon>
        <taxon>Fungi</taxon>
        <taxon>Dikarya</taxon>
        <taxon>Ascomycota</taxon>
        <taxon>Pezizomycotina</taxon>
        <taxon>Dothideomycetes</taxon>
        <taxon>Pleosporomycetidae</taxon>
        <taxon>Pleosporales</taxon>
        <taxon>Corynesporascaceae</taxon>
        <taxon>Corynespora</taxon>
    </lineage>
</organism>
<dbReference type="STRING" id="1448308.A0A2T2NQR8"/>
<dbReference type="Proteomes" id="UP000240883">
    <property type="component" value="Unassembled WGS sequence"/>
</dbReference>
<sequence length="446" mass="47308">MSSTAAANTRLSRIPGPARQITAKSKSTPTTTESKATPTLTKPKAIQTAKPKAVPTTTKSKIIPTTTKSKSIPSTNESRASPKTAAYTPPYLSKRKHIPRRSADPPASTSLGKGKTTSPQDNKPFTRAKKPCNAPTQSPAAKSAPKCQTPSTPVPPVEPTCAIPQPEPQHQTSNPPPIHTSPTDPPPGTSANALFPSLTSLIQPNTQGPSADDAQHPHDLPLTPQPVDWTHIDRTLQLVHMLMADIRSDLHTVQSMYGPSHLPSASATSSASYSAHAAVQAQIEDQIRGLDLDGAEFERALAEAAAAAAAVRAADEQRELEESRGSVARQHAHAHAQMYPGDAGVGGMRTVPQTELERVREAAFSEGEEGWLGELRRAQVGARERGRGGRREAGGGGSPLRNEVVFSEKGEEEGKEGIVGAGETKKRLLRRVVSRVMGKVKKGLEG</sequence>
<accession>A0A2T2NQR8</accession>
<evidence type="ECO:0000313" key="3">
    <source>
        <dbReference type="Proteomes" id="UP000240883"/>
    </source>
</evidence>
<protein>
    <submittedName>
        <fullName evidence="2">Uncharacterized protein</fullName>
    </submittedName>
</protein>
<feature type="compositionally biased region" description="Low complexity" evidence="1">
    <location>
        <begin position="22"/>
        <end position="75"/>
    </location>
</feature>
<feature type="compositionally biased region" description="Polar residues" evidence="1">
    <location>
        <begin position="189"/>
        <end position="209"/>
    </location>
</feature>
<evidence type="ECO:0000256" key="1">
    <source>
        <dbReference type="SAM" id="MobiDB-lite"/>
    </source>
</evidence>